<dbReference type="AlphaFoldDB" id="A0A8H7SVE8"/>
<keyword evidence="4" id="KW-0862">Zinc</keyword>
<dbReference type="SUPFAM" id="SSF57667">
    <property type="entry name" value="beta-beta-alpha zinc fingers"/>
    <property type="match status" value="1"/>
</dbReference>
<proteinExistence type="predicted"/>
<keyword evidence="2" id="KW-0677">Repeat</keyword>
<keyword evidence="9" id="KW-1185">Reference proteome</keyword>
<dbReference type="InterPro" id="IPR036236">
    <property type="entry name" value="Znf_C2H2_sf"/>
</dbReference>
<reference evidence="8" key="1">
    <citation type="submission" date="2021-01" db="EMBL/GenBank/DDBJ databases">
        <title>Metabolic potential, ecology and presence of endohyphal bacteria is reflected in genomic diversity of Mucoromycotina.</title>
        <authorList>
            <person name="Muszewska A."/>
            <person name="Okrasinska A."/>
            <person name="Steczkiewicz K."/>
            <person name="Drgas O."/>
            <person name="Orlowska M."/>
            <person name="Perlinska-Lenart U."/>
            <person name="Aleksandrzak-Piekarczyk T."/>
            <person name="Szatraj K."/>
            <person name="Zielenkiewicz U."/>
            <person name="Pilsyk S."/>
            <person name="Malc E."/>
            <person name="Mieczkowski P."/>
            <person name="Kruszewska J.S."/>
            <person name="Biernat P."/>
            <person name="Pawlowska J."/>
        </authorList>
    </citation>
    <scope>NUCLEOTIDE SEQUENCE</scope>
    <source>
        <strain evidence="8">WA0000018081</strain>
    </source>
</reference>
<evidence type="ECO:0000313" key="8">
    <source>
        <dbReference type="EMBL" id="KAG2235952.1"/>
    </source>
</evidence>
<feature type="compositionally biased region" description="Basic residues" evidence="6">
    <location>
        <begin position="29"/>
        <end position="41"/>
    </location>
</feature>
<dbReference type="GO" id="GO:0005634">
    <property type="term" value="C:nucleus"/>
    <property type="evidence" value="ECO:0007669"/>
    <property type="project" value="TreeGrafter"/>
</dbReference>
<dbReference type="Gene3D" id="3.30.160.60">
    <property type="entry name" value="Classic Zinc Finger"/>
    <property type="match status" value="2"/>
</dbReference>
<feature type="region of interest" description="Disordered" evidence="6">
    <location>
        <begin position="231"/>
        <end position="270"/>
    </location>
</feature>
<dbReference type="SMART" id="SM00355">
    <property type="entry name" value="ZnF_C2H2"/>
    <property type="match status" value="8"/>
</dbReference>
<evidence type="ECO:0000256" key="6">
    <source>
        <dbReference type="SAM" id="MobiDB-lite"/>
    </source>
</evidence>
<keyword evidence="1" id="KW-0479">Metal-binding</keyword>
<feature type="domain" description="C2H2-type" evidence="7">
    <location>
        <begin position="327"/>
        <end position="355"/>
    </location>
</feature>
<name>A0A8H7SVE8_9FUNG</name>
<feature type="compositionally biased region" description="Polar residues" evidence="6">
    <location>
        <begin position="241"/>
        <end position="270"/>
    </location>
</feature>
<evidence type="ECO:0000256" key="4">
    <source>
        <dbReference type="ARBA" id="ARBA00022833"/>
    </source>
</evidence>
<dbReference type="GO" id="GO:0000977">
    <property type="term" value="F:RNA polymerase II transcription regulatory region sequence-specific DNA binding"/>
    <property type="evidence" value="ECO:0007669"/>
    <property type="project" value="TreeGrafter"/>
</dbReference>
<feature type="domain" description="C2H2-type" evidence="7">
    <location>
        <begin position="576"/>
        <end position="599"/>
    </location>
</feature>
<dbReference type="GO" id="GO:0008270">
    <property type="term" value="F:zinc ion binding"/>
    <property type="evidence" value="ECO:0007669"/>
    <property type="project" value="UniProtKB-KW"/>
</dbReference>
<evidence type="ECO:0000313" key="9">
    <source>
        <dbReference type="Proteomes" id="UP000613177"/>
    </source>
</evidence>
<evidence type="ECO:0000256" key="1">
    <source>
        <dbReference type="ARBA" id="ARBA00022723"/>
    </source>
</evidence>
<dbReference type="Proteomes" id="UP000613177">
    <property type="component" value="Unassembled WGS sequence"/>
</dbReference>
<dbReference type="PROSITE" id="PS50157">
    <property type="entry name" value="ZINC_FINGER_C2H2_2"/>
    <property type="match status" value="2"/>
</dbReference>
<organism evidence="8 9">
    <name type="scientific">Thamnidium elegans</name>
    <dbReference type="NCBI Taxonomy" id="101142"/>
    <lineage>
        <taxon>Eukaryota</taxon>
        <taxon>Fungi</taxon>
        <taxon>Fungi incertae sedis</taxon>
        <taxon>Mucoromycota</taxon>
        <taxon>Mucoromycotina</taxon>
        <taxon>Mucoromycetes</taxon>
        <taxon>Mucorales</taxon>
        <taxon>Mucorineae</taxon>
        <taxon>Mucoraceae</taxon>
        <taxon>Thamnidium</taxon>
    </lineage>
</organism>
<keyword evidence="3 5" id="KW-0863">Zinc-finger</keyword>
<comment type="caution">
    <text evidence="8">The sequence shown here is derived from an EMBL/GenBank/DDBJ whole genome shotgun (WGS) entry which is preliminary data.</text>
</comment>
<protein>
    <recommendedName>
        <fullName evidence="7">C2H2-type domain-containing protein</fullName>
    </recommendedName>
</protein>
<dbReference type="PANTHER" id="PTHR24409:SF295">
    <property type="entry name" value="AZ2-RELATED"/>
    <property type="match status" value="1"/>
</dbReference>
<dbReference type="PROSITE" id="PS00028">
    <property type="entry name" value="ZINC_FINGER_C2H2_1"/>
    <property type="match status" value="5"/>
</dbReference>
<dbReference type="PANTHER" id="PTHR24409">
    <property type="entry name" value="ZINC FINGER PROTEIN 142"/>
    <property type="match status" value="1"/>
</dbReference>
<evidence type="ECO:0000259" key="7">
    <source>
        <dbReference type="PROSITE" id="PS50157"/>
    </source>
</evidence>
<feature type="region of interest" description="Disordered" evidence="6">
    <location>
        <begin position="1"/>
        <end position="78"/>
    </location>
</feature>
<evidence type="ECO:0000256" key="2">
    <source>
        <dbReference type="ARBA" id="ARBA00022737"/>
    </source>
</evidence>
<evidence type="ECO:0000256" key="3">
    <source>
        <dbReference type="ARBA" id="ARBA00022771"/>
    </source>
</evidence>
<dbReference type="GO" id="GO:0000981">
    <property type="term" value="F:DNA-binding transcription factor activity, RNA polymerase II-specific"/>
    <property type="evidence" value="ECO:0007669"/>
    <property type="project" value="TreeGrafter"/>
</dbReference>
<dbReference type="EMBL" id="JAEPRE010000024">
    <property type="protein sequence ID" value="KAG2235952.1"/>
    <property type="molecule type" value="Genomic_DNA"/>
</dbReference>
<sequence length="714" mass="81697">MVPNSVPKRGRGRPRKDTPIKELQLIQSTKRKRKYTKRKIPIRCAISTRSRSDPSDIECNPKPSSSDKKEAQVKNQRLGRKKIVVEKEDQRRTIRNISLNSNDNNFRVKASVHKSRNAQESFSTFGNPVLLPEYRFQLPIQLEDTIHRDDGDIWNHYCNQCNIYHSSRKSFKKHLSTYHKTAPCLDKDYSDLYCAACATTLSTISKSNDGQTISISEADCMEDRYTCGVNSVHDTDDSTKPTRSSLSPYYQPTKLPSNNETPTPADSTLGSSTVAIPYVGPSTSTRSALGRLAEPILDNGLLTSIGTTLDPSEVKAELLPDTNDPNYFCRVCDKKYRNESAYHIHLIRIHGIREPSWRMKPILHPNIVPDIKHKDLFCAACELYFRSSKTFACHIAHVHNISFSNNEILKIRDDEKARWLENNTQKKRHRKPFNPLVLPCVKDPLFYCARCDRRIHGDDHKDDTDLSDDSIWCCLLCTKVLPDRDSYNAHIRLIHNFMLAPHSNINDFTCYLCKKEYLTTLDVANHLINVHGIQPAVKPENCNKLPPLLSLPLRSQVKTAAYYKGGKSSAVRNLPYECSVCGDRFSNKYELGCHKEDYHDFVFTYDSDKLFCNLCDGIFISKYTYKTHIKNVHLIDELPSVSNRESGTHYSTRQVRNTREVKEKNLTDVKVKKEASPNENALNLSKNAYCGICDLSYSTTVHYRLHCFKYHKSG</sequence>
<gene>
    <name evidence="8" type="ORF">INT48_004282</name>
</gene>
<dbReference type="InterPro" id="IPR013087">
    <property type="entry name" value="Znf_C2H2_type"/>
</dbReference>
<evidence type="ECO:0000256" key="5">
    <source>
        <dbReference type="PROSITE-ProRule" id="PRU00042"/>
    </source>
</evidence>
<accession>A0A8H7SVE8</accession>